<comment type="similarity">
    <text evidence="2">Belongs to the pterin-4-alpha-carbinolamine dehydratase family.</text>
</comment>
<evidence type="ECO:0000256" key="1">
    <source>
        <dbReference type="ARBA" id="ARBA00001554"/>
    </source>
</evidence>
<dbReference type="GO" id="GO:0006729">
    <property type="term" value="P:tetrahydrobiopterin biosynthetic process"/>
    <property type="evidence" value="ECO:0007669"/>
    <property type="project" value="InterPro"/>
</dbReference>
<dbReference type="PANTHER" id="PTHR12599:SF0">
    <property type="entry name" value="PTERIN-4-ALPHA-CARBINOLAMINE DEHYDRATASE"/>
    <property type="match status" value="1"/>
</dbReference>
<protein>
    <recommendedName>
        <fullName evidence="3">4a-hydroxytetrahydrobiopterin dehydratase</fullName>
        <ecNumber evidence="3">4.2.1.96</ecNumber>
    </recommendedName>
    <alternativeName>
        <fullName evidence="5">4-alpha-hydroxy-tetrahydropterin dehydratase</fullName>
    </alternativeName>
</protein>
<dbReference type="EMBL" id="FJOG01000025">
    <property type="protein sequence ID" value="CZR63903.1"/>
    <property type="molecule type" value="Genomic_DNA"/>
</dbReference>
<dbReference type="OrthoDB" id="277398at2759"/>
<reference evidence="7 8" key="1">
    <citation type="submission" date="2016-03" db="EMBL/GenBank/DDBJ databases">
        <authorList>
            <person name="Ploux O."/>
        </authorList>
    </citation>
    <scope>NUCLEOTIDE SEQUENCE [LARGE SCALE GENOMIC DNA]</scope>
    <source>
        <strain evidence="7 8">UAMH 11012</strain>
    </source>
</reference>
<name>A0A1L7XFT3_9HELO</name>
<dbReference type="SUPFAM" id="SSF55248">
    <property type="entry name" value="PCD-like"/>
    <property type="match status" value="1"/>
</dbReference>
<dbReference type="STRING" id="576137.A0A1L7XFT3"/>
<dbReference type="Gene3D" id="3.30.1360.20">
    <property type="entry name" value="Transcriptional coactivator/pterin dehydratase"/>
    <property type="match status" value="1"/>
</dbReference>
<keyword evidence="4" id="KW-0456">Lyase</keyword>
<feature type="region of interest" description="Disordered" evidence="6">
    <location>
        <begin position="1"/>
        <end position="27"/>
    </location>
</feature>
<proteinExistence type="inferred from homology"/>
<dbReference type="EC" id="4.2.1.96" evidence="3"/>
<evidence type="ECO:0000256" key="2">
    <source>
        <dbReference type="ARBA" id="ARBA00006472"/>
    </source>
</evidence>
<comment type="catalytic activity">
    <reaction evidence="1">
        <text>(4aS,6R)-4a-hydroxy-L-erythro-5,6,7,8-tetrahydrobiopterin = (6R)-L-erythro-6,7-dihydrobiopterin + H2O</text>
        <dbReference type="Rhea" id="RHEA:11920"/>
        <dbReference type="ChEBI" id="CHEBI:15377"/>
        <dbReference type="ChEBI" id="CHEBI:15642"/>
        <dbReference type="ChEBI" id="CHEBI:43120"/>
        <dbReference type="EC" id="4.2.1.96"/>
    </reaction>
</comment>
<evidence type="ECO:0000256" key="4">
    <source>
        <dbReference type="ARBA" id="ARBA00023239"/>
    </source>
</evidence>
<dbReference type="CDD" id="cd00488">
    <property type="entry name" value="PCD_DCoH"/>
    <property type="match status" value="1"/>
</dbReference>
<evidence type="ECO:0000313" key="7">
    <source>
        <dbReference type="EMBL" id="CZR63903.1"/>
    </source>
</evidence>
<gene>
    <name evidence="7" type="ORF">PAC_13800</name>
</gene>
<dbReference type="GO" id="GO:0008124">
    <property type="term" value="F:4-alpha-hydroxytetrahydrobiopterin dehydratase activity"/>
    <property type="evidence" value="ECO:0007669"/>
    <property type="project" value="UniProtKB-EC"/>
</dbReference>
<evidence type="ECO:0000256" key="5">
    <source>
        <dbReference type="ARBA" id="ARBA00030497"/>
    </source>
</evidence>
<dbReference type="AlphaFoldDB" id="A0A1L7XFT3"/>
<accession>A0A1L7XFT3</accession>
<dbReference type="Pfam" id="PF01329">
    <property type="entry name" value="Pterin_4a"/>
    <property type="match status" value="1"/>
</dbReference>
<organism evidence="7 8">
    <name type="scientific">Phialocephala subalpina</name>
    <dbReference type="NCBI Taxonomy" id="576137"/>
    <lineage>
        <taxon>Eukaryota</taxon>
        <taxon>Fungi</taxon>
        <taxon>Dikarya</taxon>
        <taxon>Ascomycota</taxon>
        <taxon>Pezizomycotina</taxon>
        <taxon>Leotiomycetes</taxon>
        <taxon>Helotiales</taxon>
        <taxon>Mollisiaceae</taxon>
        <taxon>Phialocephala</taxon>
        <taxon>Phialocephala fortinii species complex</taxon>
    </lineage>
</organism>
<evidence type="ECO:0000256" key="6">
    <source>
        <dbReference type="SAM" id="MobiDB-lite"/>
    </source>
</evidence>
<evidence type="ECO:0000313" key="8">
    <source>
        <dbReference type="Proteomes" id="UP000184330"/>
    </source>
</evidence>
<dbReference type="InterPro" id="IPR001533">
    <property type="entry name" value="Pterin_deHydtase"/>
</dbReference>
<feature type="compositionally biased region" description="Polar residues" evidence="6">
    <location>
        <begin position="1"/>
        <end position="18"/>
    </location>
</feature>
<keyword evidence="8" id="KW-1185">Reference proteome</keyword>
<dbReference type="Proteomes" id="UP000184330">
    <property type="component" value="Unassembled WGS sequence"/>
</dbReference>
<dbReference type="PANTHER" id="PTHR12599">
    <property type="entry name" value="PTERIN-4-ALPHA-CARBINOLAMINE DEHYDRATASE"/>
    <property type="match status" value="1"/>
</dbReference>
<evidence type="ECO:0000256" key="3">
    <source>
        <dbReference type="ARBA" id="ARBA00013252"/>
    </source>
</evidence>
<sequence>MSTSAKPQAEPTFSSNYDPEQGAKDLAPLLKSNGGKWAVIESGKGIERGFKFKGFKKCWEFMNLIAPECVKQKHHPEWSNVYNTTFIRWTTHSPPGLSEKDLIMARFCDEKAKECGEVVEEDGSGDRMETQKGLVDRVASEGGDCCVPKGKK</sequence>
<dbReference type="InterPro" id="IPR036428">
    <property type="entry name" value="PCD_sf"/>
</dbReference>